<evidence type="ECO:0000313" key="3">
    <source>
        <dbReference type="Proteomes" id="UP001337655"/>
    </source>
</evidence>
<accession>A0AAV9NZY3</accession>
<organism evidence="2 3">
    <name type="scientific">Saxophila tyrrhenica</name>
    <dbReference type="NCBI Taxonomy" id="1690608"/>
    <lineage>
        <taxon>Eukaryota</taxon>
        <taxon>Fungi</taxon>
        <taxon>Dikarya</taxon>
        <taxon>Ascomycota</taxon>
        <taxon>Pezizomycotina</taxon>
        <taxon>Dothideomycetes</taxon>
        <taxon>Dothideomycetidae</taxon>
        <taxon>Mycosphaerellales</taxon>
        <taxon>Extremaceae</taxon>
        <taxon>Saxophila</taxon>
    </lineage>
</organism>
<feature type="compositionally biased region" description="Basic and acidic residues" evidence="1">
    <location>
        <begin position="732"/>
        <end position="742"/>
    </location>
</feature>
<protein>
    <submittedName>
        <fullName evidence="2">Eisosome assembly protein</fullName>
    </submittedName>
</protein>
<dbReference type="GO" id="GO:0070941">
    <property type="term" value="P:eisosome assembly"/>
    <property type="evidence" value="ECO:0007669"/>
    <property type="project" value="TreeGrafter"/>
</dbReference>
<feature type="compositionally biased region" description="Acidic residues" evidence="1">
    <location>
        <begin position="907"/>
        <end position="919"/>
    </location>
</feature>
<feature type="compositionally biased region" description="Basic and acidic residues" evidence="1">
    <location>
        <begin position="417"/>
        <end position="426"/>
    </location>
</feature>
<dbReference type="InterPro" id="IPR024527">
    <property type="entry name" value="Eisosome1"/>
</dbReference>
<feature type="region of interest" description="Disordered" evidence="1">
    <location>
        <begin position="705"/>
        <end position="828"/>
    </location>
</feature>
<feature type="region of interest" description="Disordered" evidence="1">
    <location>
        <begin position="503"/>
        <end position="685"/>
    </location>
</feature>
<feature type="compositionally biased region" description="Basic and acidic residues" evidence="1">
    <location>
        <begin position="464"/>
        <end position="480"/>
    </location>
</feature>
<feature type="compositionally biased region" description="Low complexity" evidence="1">
    <location>
        <begin position="1015"/>
        <end position="1035"/>
    </location>
</feature>
<name>A0AAV9NZY3_9PEZI</name>
<feature type="compositionally biased region" description="Polar residues" evidence="1">
    <location>
        <begin position="297"/>
        <end position="307"/>
    </location>
</feature>
<dbReference type="RefSeq" id="XP_064654416.1">
    <property type="nucleotide sequence ID" value="XM_064807402.1"/>
</dbReference>
<feature type="region of interest" description="Disordered" evidence="1">
    <location>
        <begin position="272"/>
        <end position="307"/>
    </location>
</feature>
<feature type="compositionally biased region" description="Basic and acidic residues" evidence="1">
    <location>
        <begin position="370"/>
        <end position="388"/>
    </location>
</feature>
<feature type="region of interest" description="Disordered" evidence="1">
    <location>
        <begin position="843"/>
        <end position="1215"/>
    </location>
</feature>
<dbReference type="AlphaFoldDB" id="A0AAV9NZY3"/>
<gene>
    <name evidence="2" type="primary">EIS1</name>
    <name evidence="2" type="ORF">LTR77_010179</name>
</gene>
<sequence>MSTTTAPQGDICPDPSVHERKDQLSAAASTAALYATREKESPLGSDGRLSSKSAATSMRYANAQDLPSFPSRGGLSSADAGKAATMSKDYRMQELWQPEQSTAGSKAALLAAKNGGKLDLWEATPSSAGHSAATLAMQRKGLSPELDRGHTDVGRNNSLLAATKSLGRQRAGSMPVSAPSKYPDSQNPSRNALNAATVSHRASVRNTTDGWNSDANQAARIGNANFDRNLLKEDPHIQYQEDIDEQRHQAALHASAASFAKSLYVVQKRGEVDPETSSLHDDDQPNVGAAGARTAHTRNASAVTTNPNLREEAMRYIHLQDAAHKLAQERLAKVDKEMEAGKYWEYYGYPSKSQRKSRRSMRSSVPGDRNGGDRKRAASEGRGRRLSNDSDSDDEVQAQRIRRQMSQLNTASNTVSDKQRTEDRAKLMAAAEKRVHAQMSSMDNKMFMETGKPTQAMMDEWETKAREKAERDRVDRERHPGKTHIGGGKYMDDADINAIAAARLKPTLDELNDTAEKKRARDEEFRVQRDRQETERMEEKMRSSEQKAEFKRIKEQDKAAAKREKDERKAAQRAEKEEAKNRKSMEQRKSREYKRDEAAAAAGEDDNEPAHDDETKERELEPTKTNETTKEKSGRGMFDRIANRLKKHGGDEKKTTTESSAIPQPGERATVEESEKHDDDTNMPVAGIAALSGGAVAAAVVGSEAVPEKDNVSTKDIVTGKNDGTLAGGSYEPERTSGEHDVSSTAPVLPEISPLPTVDMAHEPEHSHSPPPAGVEQEHPEVPVRWIDHASDLSGESSLASSEAGEAVEDREVPAITTSGPTPGHEDSEIAALGGIIAAGSLGAERSKSHDNGADVEDDLAQRPALHPVTSAEHTGDYTFAGPAGTSGRPDLERHISRIPDSSSSSEADDEMVSSDDESAFVGTATSAQPVQAQTETPEKDRAVVVDPTPAPAKDEPAAPVAGEKAATPAVEPTKETTDTKAAPSPAVATGPSTTTERKEAEPAEDKEKKGVRGFFSKFRSNKSSKPETTPSSSSGGRLHKSQPSTSTSKHPSTSFSNSRPPPAGEATTTTSAAEPKPSDTTTPAPTTSAGTAVETPDLPSGPGDAAVEERAASPSSFRRHANSSRDLDDVSSSGAEEEDFSRGRGGERVTALGRGMATTAGAGTGAPVEQTTSNEEQFEEARDHFDESLAPPPAFAAQGKSEGSPARSRFSEDL</sequence>
<dbReference type="GeneID" id="89931508"/>
<feature type="compositionally biased region" description="Low complexity" evidence="1">
    <location>
        <begin position="1151"/>
        <end position="1162"/>
    </location>
</feature>
<feature type="compositionally biased region" description="Basic and acidic residues" evidence="1">
    <location>
        <begin position="996"/>
        <end position="1011"/>
    </location>
</feature>
<feature type="compositionally biased region" description="Low complexity" evidence="1">
    <location>
        <begin position="792"/>
        <end position="805"/>
    </location>
</feature>
<feature type="region of interest" description="Disordered" evidence="1">
    <location>
        <begin position="351"/>
        <end position="426"/>
    </location>
</feature>
<reference evidence="2 3" key="1">
    <citation type="submission" date="2023-08" db="EMBL/GenBank/DDBJ databases">
        <title>Black Yeasts Isolated from many extreme environments.</title>
        <authorList>
            <person name="Coleine C."/>
            <person name="Stajich J.E."/>
            <person name="Selbmann L."/>
        </authorList>
    </citation>
    <scope>NUCLEOTIDE SEQUENCE [LARGE SCALE GENOMIC DNA]</scope>
    <source>
        <strain evidence="2 3">CCFEE 5935</strain>
    </source>
</reference>
<dbReference type="PANTHER" id="PTHR28298:SF1">
    <property type="entry name" value="EISOSOME PROTEIN 1"/>
    <property type="match status" value="1"/>
</dbReference>
<evidence type="ECO:0000313" key="2">
    <source>
        <dbReference type="EMBL" id="KAK5164088.1"/>
    </source>
</evidence>
<comment type="caution">
    <text evidence="2">The sequence shown here is derived from an EMBL/GenBank/DDBJ whole genome shotgun (WGS) entry which is preliminary data.</text>
</comment>
<feature type="compositionally biased region" description="Polar residues" evidence="1">
    <location>
        <begin position="404"/>
        <end position="416"/>
    </location>
</feature>
<feature type="compositionally biased region" description="Basic and acidic residues" evidence="1">
    <location>
        <begin position="669"/>
        <end position="680"/>
    </location>
</feature>
<evidence type="ECO:0000256" key="1">
    <source>
        <dbReference type="SAM" id="MobiDB-lite"/>
    </source>
</evidence>
<feature type="compositionally biased region" description="Basic and acidic residues" evidence="1">
    <location>
        <begin position="776"/>
        <end position="791"/>
    </location>
</feature>
<dbReference type="Proteomes" id="UP001337655">
    <property type="component" value="Unassembled WGS sequence"/>
</dbReference>
<feature type="compositionally biased region" description="Basic and acidic residues" evidence="1">
    <location>
        <begin position="608"/>
        <end position="656"/>
    </location>
</feature>
<feature type="compositionally biased region" description="Basic and acidic residues" evidence="1">
    <location>
        <begin position="272"/>
        <end position="283"/>
    </location>
</feature>
<feature type="region of interest" description="Disordered" evidence="1">
    <location>
        <begin position="464"/>
        <end position="489"/>
    </location>
</feature>
<dbReference type="PANTHER" id="PTHR28298">
    <property type="entry name" value="EISOSOME PROTEIN 1"/>
    <property type="match status" value="1"/>
</dbReference>
<keyword evidence="3" id="KW-1185">Reference proteome</keyword>
<proteinExistence type="predicted"/>
<feature type="compositionally biased region" description="Low complexity" evidence="1">
    <location>
        <begin position="1042"/>
        <end position="1093"/>
    </location>
</feature>
<feature type="region of interest" description="Disordered" evidence="1">
    <location>
        <begin position="165"/>
        <end position="191"/>
    </location>
</feature>
<dbReference type="EMBL" id="JAVRRT010000021">
    <property type="protein sequence ID" value="KAK5164088.1"/>
    <property type="molecule type" value="Genomic_DNA"/>
</dbReference>
<feature type="compositionally biased region" description="Low complexity" evidence="1">
    <location>
        <begin position="24"/>
        <end position="35"/>
    </location>
</feature>
<feature type="compositionally biased region" description="Polar residues" evidence="1">
    <location>
        <begin position="924"/>
        <end position="936"/>
    </location>
</feature>
<feature type="region of interest" description="Disordered" evidence="1">
    <location>
        <begin position="1"/>
        <end position="84"/>
    </location>
</feature>
<feature type="compositionally biased region" description="Basic and acidic residues" evidence="1">
    <location>
        <begin position="514"/>
        <end position="598"/>
    </location>
</feature>
<dbReference type="Pfam" id="PF12757">
    <property type="entry name" value="Eisosome1"/>
    <property type="match status" value="1"/>
</dbReference>